<evidence type="ECO:0000313" key="1">
    <source>
        <dbReference type="EMBL" id="KPM76004.1"/>
    </source>
</evidence>
<dbReference type="OrthoDB" id="6305887at2"/>
<name>A0A0P7DQM4_9GAMM</name>
<dbReference type="Proteomes" id="UP000050378">
    <property type="component" value="Unassembled WGS sequence"/>
</dbReference>
<gene>
    <name evidence="1" type="ORF">AOG27_20805</name>
</gene>
<organism evidence="1 2">
    <name type="scientific">Pseudoalteromonas lipolytica</name>
    <dbReference type="NCBI Taxonomy" id="570156"/>
    <lineage>
        <taxon>Bacteria</taxon>
        <taxon>Pseudomonadati</taxon>
        <taxon>Pseudomonadota</taxon>
        <taxon>Gammaproteobacteria</taxon>
        <taxon>Alteromonadales</taxon>
        <taxon>Pseudoalteromonadaceae</taxon>
        <taxon>Pseudoalteromonas</taxon>
    </lineage>
</organism>
<dbReference type="AlphaFoldDB" id="A0A0P7DQM4"/>
<evidence type="ECO:0000313" key="2">
    <source>
        <dbReference type="Proteomes" id="UP000050378"/>
    </source>
</evidence>
<sequence length="108" mass="12132">MMNIEGAITDLIPVNRTDDKGAPLPTTAEFKLHTKNPAQILSVKVSADQFTDGTYKQLEQMQSDPNGWGLKPVLLNIEYYEGANVARQMDWKGFRLHSLPSETKQVKN</sequence>
<reference evidence="1 2" key="1">
    <citation type="submission" date="2015-09" db="EMBL/GenBank/DDBJ databases">
        <title>Draft Genome Sequence of Pseudoalteromonas lipolytica UCD-48B.</title>
        <authorList>
            <person name="Krusor M."/>
            <person name="Coil D.A."/>
            <person name="Lang J.M."/>
            <person name="Eisen J.A."/>
            <person name="Alexiev A."/>
        </authorList>
    </citation>
    <scope>NUCLEOTIDE SEQUENCE [LARGE SCALE GENOMIC DNA]</scope>
    <source>
        <strain evidence="1 2">UCD-48B</strain>
    </source>
</reference>
<protein>
    <submittedName>
        <fullName evidence="1">Uncharacterized protein</fullName>
    </submittedName>
</protein>
<dbReference type="EMBL" id="LJTC01000023">
    <property type="protein sequence ID" value="KPM76004.1"/>
    <property type="molecule type" value="Genomic_DNA"/>
</dbReference>
<comment type="caution">
    <text evidence="1">The sequence shown here is derived from an EMBL/GenBank/DDBJ whole genome shotgun (WGS) entry which is preliminary data.</text>
</comment>
<accession>A0A0P7DQM4</accession>
<dbReference type="PATRIC" id="fig|570156.3.peg.2370"/>
<dbReference type="STRING" id="570156.AOG27_20805"/>
<proteinExistence type="predicted"/>